<keyword evidence="1" id="KW-0732">Signal</keyword>
<organism evidence="2 3">
    <name type="scientific">Rathayibacter oskolensis</name>
    <dbReference type="NCBI Taxonomy" id="1891671"/>
    <lineage>
        <taxon>Bacteria</taxon>
        <taxon>Bacillati</taxon>
        <taxon>Actinomycetota</taxon>
        <taxon>Actinomycetes</taxon>
        <taxon>Micrococcales</taxon>
        <taxon>Microbacteriaceae</taxon>
        <taxon>Rathayibacter</taxon>
    </lineage>
</organism>
<evidence type="ECO:0008006" key="4">
    <source>
        <dbReference type="Google" id="ProtNLM"/>
    </source>
</evidence>
<dbReference type="Proteomes" id="UP000193711">
    <property type="component" value="Unassembled WGS sequence"/>
</dbReference>
<proteinExistence type="predicted"/>
<keyword evidence="3" id="KW-1185">Reference proteome</keyword>
<evidence type="ECO:0000313" key="3">
    <source>
        <dbReference type="Proteomes" id="UP000193711"/>
    </source>
</evidence>
<feature type="signal peptide" evidence="1">
    <location>
        <begin position="1"/>
        <end position="27"/>
    </location>
</feature>
<accession>A0A1X7N319</accession>
<evidence type="ECO:0000313" key="2">
    <source>
        <dbReference type="EMBL" id="SMH31739.1"/>
    </source>
</evidence>
<gene>
    <name evidence="2" type="ORF">SAMN06295885_0629</name>
</gene>
<dbReference type="RefSeq" id="WP_085475123.1">
    <property type="nucleotide sequence ID" value="NZ_FXBM01000001.1"/>
</dbReference>
<evidence type="ECO:0000256" key="1">
    <source>
        <dbReference type="SAM" id="SignalP"/>
    </source>
</evidence>
<protein>
    <recommendedName>
        <fullName evidence="4">Ig-like domain-containing protein</fullName>
    </recommendedName>
</protein>
<dbReference type="AlphaFoldDB" id="A0A1X7N319"/>
<dbReference type="OrthoDB" id="5071168at2"/>
<dbReference type="STRING" id="1891671.SAMN06295885_0629"/>
<reference evidence="3" key="1">
    <citation type="submission" date="2017-04" db="EMBL/GenBank/DDBJ databases">
        <authorList>
            <person name="Varghese N."/>
            <person name="Submissions S."/>
        </authorList>
    </citation>
    <scope>NUCLEOTIDE SEQUENCE [LARGE SCALE GENOMIC DNA]</scope>
    <source>
        <strain evidence="3">VKM Ac-2121</strain>
    </source>
</reference>
<name>A0A1X7N319_9MICO</name>
<dbReference type="EMBL" id="FXBM01000001">
    <property type="protein sequence ID" value="SMH31739.1"/>
    <property type="molecule type" value="Genomic_DNA"/>
</dbReference>
<feature type="chain" id="PRO_5012462852" description="Ig-like domain-containing protein" evidence="1">
    <location>
        <begin position="28"/>
        <end position="161"/>
    </location>
</feature>
<sequence length="161" mass="17099">MPSFRSSVLALAAAAALVGAAATPALADHNAGANLDDFASSDISSNGTCYYGALLPGSPDISLSTTSYRFVRSGASLTLLCSYTRIPSFIPGTDQGDGDWYAPKKPARYVAQDACLPPGVDSAAEVYPDDEDRPVDRVDAKTLFYRSTMTMVCFWPDDPTR</sequence>